<evidence type="ECO:0000313" key="3">
    <source>
        <dbReference type="Proteomes" id="UP000232122"/>
    </source>
</evidence>
<accession>A0A2N0BPN0</accession>
<comment type="caution">
    <text evidence="2">The sequence shown here is derived from an EMBL/GenBank/DDBJ whole genome shotgun (WGS) entry which is preliminary data.</text>
</comment>
<reference evidence="1 3" key="2">
    <citation type="journal article" date="2018" name="Microb. Genom.">
        <title>Deciphering the unexplored Leptospira diversity from soils uncovers genomic evolution to virulence.</title>
        <authorList>
            <person name="Thibeaux R."/>
            <person name="Iraola G."/>
            <person name="Ferres I."/>
            <person name="Bierque E."/>
            <person name="Girault D."/>
            <person name="Soupe-Gilbert M.E."/>
            <person name="Picardeau M."/>
            <person name="Goarant C."/>
        </authorList>
    </citation>
    <scope>NUCLEOTIDE SEQUENCE [LARGE SCALE GENOMIC DNA]</scope>
    <source>
        <strain evidence="1 3">ATI7-C-A5</strain>
    </source>
</reference>
<organism evidence="2">
    <name type="scientific">Leptospira ellisii</name>
    <dbReference type="NCBI Taxonomy" id="2023197"/>
    <lineage>
        <taxon>Bacteria</taxon>
        <taxon>Pseudomonadati</taxon>
        <taxon>Spirochaetota</taxon>
        <taxon>Spirochaetia</taxon>
        <taxon>Leptospirales</taxon>
        <taxon>Leptospiraceae</taxon>
        <taxon>Leptospira</taxon>
    </lineage>
</organism>
<proteinExistence type="predicted"/>
<accession>A0A2N0BB57</accession>
<dbReference type="EMBL" id="NPEF02000013">
    <property type="protein sequence ID" value="MDV6236431.1"/>
    <property type="molecule type" value="Genomic_DNA"/>
</dbReference>
<dbReference type="Proteomes" id="UP000232122">
    <property type="component" value="Unassembled WGS sequence"/>
</dbReference>
<name>A0A2N0BPN0_9LEPT</name>
<reference evidence="2" key="1">
    <citation type="submission" date="2017-07" db="EMBL/GenBank/DDBJ databases">
        <title>Leptospira spp. isolated from tropical soils.</title>
        <authorList>
            <person name="Thibeaux R."/>
            <person name="Iraola G."/>
            <person name="Ferres I."/>
            <person name="Bierque E."/>
            <person name="Girault D."/>
            <person name="Soupe-Gilbert M.-E."/>
            <person name="Picardeau M."/>
            <person name="Goarant C."/>
        </authorList>
    </citation>
    <scope>NUCLEOTIDE SEQUENCE [LARGE SCALE GENOMIC DNA]</scope>
    <source>
        <strain evidence="2">ATI7-C-A5</strain>
    </source>
</reference>
<dbReference type="EMBL" id="NPEF01000044">
    <property type="protein sequence ID" value="PJZ93780.1"/>
    <property type="molecule type" value="Genomic_DNA"/>
</dbReference>
<reference evidence="1" key="3">
    <citation type="submission" date="2023-10" db="EMBL/GenBank/DDBJ databases">
        <authorList>
            <person name="Picardeau M."/>
            <person name="Thibeaux R."/>
        </authorList>
    </citation>
    <scope>NUCLEOTIDE SEQUENCE</scope>
    <source>
        <strain evidence="1">ATI7-C-A5</strain>
    </source>
</reference>
<protein>
    <submittedName>
        <fullName evidence="2">Uncharacterized protein</fullName>
    </submittedName>
</protein>
<evidence type="ECO:0000313" key="1">
    <source>
        <dbReference type="EMBL" id="MDV6236431.1"/>
    </source>
</evidence>
<dbReference type="AlphaFoldDB" id="A0A2N0BPN0"/>
<dbReference type="OrthoDB" id="339289at2"/>
<dbReference type="NCBIfam" id="NF047432">
    <property type="entry name" value="LA_3334_fam"/>
    <property type="match status" value="1"/>
</dbReference>
<evidence type="ECO:0000313" key="2">
    <source>
        <dbReference type="EMBL" id="PJZ93780.1"/>
    </source>
</evidence>
<gene>
    <name evidence="1" type="ORF">CH379_012415</name>
    <name evidence="2" type="ORF">CH379_06035</name>
</gene>
<sequence>MTPPLFATEILLKNGESYFSENVEEGTNAVKFRWKSKLYRIPNEEIQRIDRSKKGADSSYRYQEFRLTDGSVIRGIVVEKGKRIIVKTDLGFIELDKTKLQNFDPDRIDEQPPELPEKYRIDQNGSGRFFVGGSLFGAANLGPWSRTHPVTNGGGLFLEKGFTSSPNWFFGILSEFSTSPGTNGNLVLWNQTFYLGKQWGTNSPYFIFGGGIASVRWKDDTNDYGGLDPELLGEFGWSWEIAENSRLRTGIRSQCTFETETSFCRSGLRISWGILL</sequence>
<keyword evidence="3" id="KW-1185">Reference proteome</keyword>